<sequence>MDPRTTTNPLVRAGGRALGRLNARHPWNHNDHFHGWVVRRLPRRRLRALDVGCGTGTLVDRLRREVVEVVGLDVDASMAEVTRTRFAGDPAVTVRHDGFLDLPADGSFDVVTMVASLHHMELEAALRHAAGVLAPGGRLLVVGLARLGSPRELAVDLVSSFVNPVVGLVKHPRVAVPGPDDETDAEDGPAMPVRDPCETYGEVAATARRVLPGARFRQRLFFRYTLEWTRPPVPSSTPSPSGAARGPGGVVFAPDG</sequence>
<dbReference type="Pfam" id="PF13649">
    <property type="entry name" value="Methyltransf_25"/>
    <property type="match status" value="1"/>
</dbReference>
<evidence type="ECO:0000259" key="2">
    <source>
        <dbReference type="Pfam" id="PF13649"/>
    </source>
</evidence>
<evidence type="ECO:0000256" key="1">
    <source>
        <dbReference type="SAM" id="MobiDB-lite"/>
    </source>
</evidence>
<keyword evidence="3" id="KW-0830">Ubiquinone</keyword>
<name>A0ABQ2B6A1_9MICO</name>
<dbReference type="EMBL" id="BMDG01000007">
    <property type="protein sequence ID" value="GGI08996.1"/>
    <property type="molecule type" value="Genomic_DNA"/>
</dbReference>
<dbReference type="RefSeq" id="WP_188523931.1">
    <property type="nucleotide sequence ID" value="NZ_BMDG01000007.1"/>
</dbReference>
<dbReference type="SUPFAM" id="SSF53335">
    <property type="entry name" value="S-adenosyl-L-methionine-dependent methyltransferases"/>
    <property type="match status" value="1"/>
</dbReference>
<dbReference type="InterPro" id="IPR029063">
    <property type="entry name" value="SAM-dependent_MTases_sf"/>
</dbReference>
<dbReference type="InterPro" id="IPR041698">
    <property type="entry name" value="Methyltransf_25"/>
</dbReference>
<organism evidence="3 4">
    <name type="scientific">Isoptericola cucumis</name>
    <dbReference type="NCBI Taxonomy" id="1776856"/>
    <lineage>
        <taxon>Bacteria</taxon>
        <taxon>Bacillati</taxon>
        <taxon>Actinomycetota</taxon>
        <taxon>Actinomycetes</taxon>
        <taxon>Micrococcales</taxon>
        <taxon>Promicromonosporaceae</taxon>
        <taxon>Isoptericola</taxon>
    </lineage>
</organism>
<proteinExistence type="predicted"/>
<gene>
    <name evidence="3" type="ORF">GCM10007368_23960</name>
</gene>
<reference evidence="4" key="1">
    <citation type="journal article" date="2019" name="Int. J. Syst. Evol. Microbiol.">
        <title>The Global Catalogue of Microorganisms (GCM) 10K type strain sequencing project: providing services to taxonomists for standard genome sequencing and annotation.</title>
        <authorList>
            <consortium name="The Broad Institute Genomics Platform"/>
            <consortium name="The Broad Institute Genome Sequencing Center for Infectious Disease"/>
            <person name="Wu L."/>
            <person name="Ma J."/>
        </authorList>
    </citation>
    <scope>NUCLEOTIDE SEQUENCE [LARGE SCALE GENOMIC DNA]</scope>
    <source>
        <strain evidence="4">CCM 8653</strain>
    </source>
</reference>
<feature type="region of interest" description="Disordered" evidence="1">
    <location>
        <begin position="173"/>
        <end position="196"/>
    </location>
</feature>
<protein>
    <submittedName>
        <fullName evidence="3">Ubiquinone biosynthesis protein</fullName>
    </submittedName>
</protein>
<dbReference type="Gene3D" id="3.40.50.150">
    <property type="entry name" value="Vaccinia Virus protein VP39"/>
    <property type="match status" value="1"/>
</dbReference>
<evidence type="ECO:0000313" key="4">
    <source>
        <dbReference type="Proteomes" id="UP000632535"/>
    </source>
</evidence>
<evidence type="ECO:0000313" key="3">
    <source>
        <dbReference type="EMBL" id="GGI08996.1"/>
    </source>
</evidence>
<dbReference type="PANTHER" id="PTHR43591:SF24">
    <property type="entry name" value="2-METHOXY-6-POLYPRENYL-1,4-BENZOQUINOL METHYLASE, MITOCHONDRIAL"/>
    <property type="match status" value="1"/>
</dbReference>
<dbReference type="CDD" id="cd02440">
    <property type="entry name" value="AdoMet_MTases"/>
    <property type="match status" value="1"/>
</dbReference>
<accession>A0ABQ2B6A1</accession>
<dbReference type="PANTHER" id="PTHR43591">
    <property type="entry name" value="METHYLTRANSFERASE"/>
    <property type="match status" value="1"/>
</dbReference>
<dbReference type="Proteomes" id="UP000632535">
    <property type="component" value="Unassembled WGS sequence"/>
</dbReference>
<feature type="region of interest" description="Disordered" evidence="1">
    <location>
        <begin position="231"/>
        <end position="256"/>
    </location>
</feature>
<comment type="caution">
    <text evidence="3">The sequence shown here is derived from an EMBL/GenBank/DDBJ whole genome shotgun (WGS) entry which is preliminary data.</text>
</comment>
<keyword evidence="4" id="KW-1185">Reference proteome</keyword>
<feature type="domain" description="Methyltransferase" evidence="2">
    <location>
        <begin position="49"/>
        <end position="137"/>
    </location>
</feature>